<accession>A0A6A6EXB7</accession>
<gene>
    <name evidence="2" type="ORF">K469DRAFT_706244</name>
</gene>
<sequence>MEDTYLQHEDRIQRALKHLSTKASYNLSAVARMFGVDLQRLYRRVKGINSCSTRPKVNQKLNSYQIKALELYIHRLDLIGQPPLLSMVRDAAESIRITTTLPAKRDRLTPLGRNYIKRFITTHPRIKKIRQQYDIFKEHFCNLKKVIHDKGIQQRDTWNFNKCSFRIGISDKTLLETNHDFISILHLNPQMLLGITLNYIKHFNKFTKLGLIGEWHLLIYNSHSSHLTHKFIIYYFKNKIWPTNDFNKKQAFKPAIINDIGVDPYTGDVELLNHRVIKLVKAAKGGTDYIADARLRAAKRNKKDEEKGSRHKAVATLNALKANDPPRRR</sequence>
<feature type="region of interest" description="Disordered" evidence="1">
    <location>
        <begin position="300"/>
        <end position="329"/>
    </location>
</feature>
<dbReference type="EMBL" id="ML994611">
    <property type="protein sequence ID" value="KAF2194770.1"/>
    <property type="molecule type" value="Genomic_DNA"/>
</dbReference>
<dbReference type="AlphaFoldDB" id="A0A6A6EXB7"/>
<dbReference type="Proteomes" id="UP000800200">
    <property type="component" value="Unassembled WGS sequence"/>
</dbReference>
<name>A0A6A6EXB7_9PEZI</name>
<protein>
    <recommendedName>
        <fullName evidence="4">HTH psq-type domain-containing protein</fullName>
    </recommendedName>
</protein>
<evidence type="ECO:0000256" key="1">
    <source>
        <dbReference type="SAM" id="MobiDB-lite"/>
    </source>
</evidence>
<evidence type="ECO:0000313" key="2">
    <source>
        <dbReference type="EMBL" id="KAF2194770.1"/>
    </source>
</evidence>
<evidence type="ECO:0008006" key="4">
    <source>
        <dbReference type="Google" id="ProtNLM"/>
    </source>
</evidence>
<organism evidence="2 3">
    <name type="scientific">Zopfia rhizophila CBS 207.26</name>
    <dbReference type="NCBI Taxonomy" id="1314779"/>
    <lineage>
        <taxon>Eukaryota</taxon>
        <taxon>Fungi</taxon>
        <taxon>Dikarya</taxon>
        <taxon>Ascomycota</taxon>
        <taxon>Pezizomycotina</taxon>
        <taxon>Dothideomycetes</taxon>
        <taxon>Dothideomycetes incertae sedis</taxon>
        <taxon>Zopfiaceae</taxon>
        <taxon>Zopfia</taxon>
    </lineage>
</organism>
<dbReference type="OrthoDB" id="4230268at2759"/>
<keyword evidence="3" id="KW-1185">Reference proteome</keyword>
<evidence type="ECO:0000313" key="3">
    <source>
        <dbReference type="Proteomes" id="UP000800200"/>
    </source>
</evidence>
<proteinExistence type="predicted"/>
<reference evidence="2" key="1">
    <citation type="journal article" date="2020" name="Stud. Mycol.">
        <title>101 Dothideomycetes genomes: a test case for predicting lifestyles and emergence of pathogens.</title>
        <authorList>
            <person name="Haridas S."/>
            <person name="Albert R."/>
            <person name="Binder M."/>
            <person name="Bloem J."/>
            <person name="Labutti K."/>
            <person name="Salamov A."/>
            <person name="Andreopoulos B."/>
            <person name="Baker S."/>
            <person name="Barry K."/>
            <person name="Bills G."/>
            <person name="Bluhm B."/>
            <person name="Cannon C."/>
            <person name="Castanera R."/>
            <person name="Culley D."/>
            <person name="Daum C."/>
            <person name="Ezra D."/>
            <person name="Gonzalez J."/>
            <person name="Henrissat B."/>
            <person name="Kuo A."/>
            <person name="Liang C."/>
            <person name="Lipzen A."/>
            <person name="Lutzoni F."/>
            <person name="Magnuson J."/>
            <person name="Mondo S."/>
            <person name="Nolan M."/>
            <person name="Ohm R."/>
            <person name="Pangilinan J."/>
            <person name="Park H.-J."/>
            <person name="Ramirez L."/>
            <person name="Alfaro M."/>
            <person name="Sun H."/>
            <person name="Tritt A."/>
            <person name="Yoshinaga Y."/>
            <person name="Zwiers L.-H."/>
            <person name="Turgeon B."/>
            <person name="Goodwin S."/>
            <person name="Spatafora J."/>
            <person name="Crous P."/>
            <person name="Grigoriev I."/>
        </authorList>
    </citation>
    <scope>NUCLEOTIDE SEQUENCE</scope>
    <source>
        <strain evidence="2">CBS 207.26</strain>
    </source>
</reference>